<dbReference type="InterPro" id="IPR032675">
    <property type="entry name" value="LRR_dom_sf"/>
</dbReference>
<dbReference type="FunFam" id="3.80.10.10:FF:000129">
    <property type="entry name" value="Leucine-rich repeat receptor-like kinase"/>
    <property type="match status" value="1"/>
</dbReference>
<dbReference type="InterPro" id="IPR053213">
    <property type="entry name" value="RLP29"/>
</dbReference>
<keyword evidence="9" id="KW-1185">Reference proteome</keyword>
<dbReference type="GO" id="GO:0016020">
    <property type="term" value="C:membrane"/>
    <property type="evidence" value="ECO:0007669"/>
    <property type="project" value="UniProtKB-SubCell"/>
</dbReference>
<evidence type="ECO:0000256" key="1">
    <source>
        <dbReference type="ARBA" id="ARBA00004370"/>
    </source>
</evidence>
<dbReference type="AlphaFoldDB" id="A0A9P6B6X7"/>
<feature type="region of interest" description="Disordered" evidence="6">
    <location>
        <begin position="469"/>
        <end position="496"/>
    </location>
</feature>
<feature type="region of interest" description="Disordered" evidence="6">
    <location>
        <begin position="128"/>
        <end position="152"/>
    </location>
</feature>
<feature type="compositionally biased region" description="Polar residues" evidence="6">
    <location>
        <begin position="137"/>
        <end position="151"/>
    </location>
</feature>
<organism evidence="8 9">
    <name type="scientific">Hydnum rufescens UP504</name>
    <dbReference type="NCBI Taxonomy" id="1448309"/>
    <lineage>
        <taxon>Eukaryota</taxon>
        <taxon>Fungi</taxon>
        <taxon>Dikarya</taxon>
        <taxon>Basidiomycota</taxon>
        <taxon>Agaricomycotina</taxon>
        <taxon>Agaricomycetes</taxon>
        <taxon>Cantharellales</taxon>
        <taxon>Hydnaceae</taxon>
        <taxon>Hydnum</taxon>
    </lineage>
</organism>
<dbReference type="Proteomes" id="UP000886523">
    <property type="component" value="Unassembled WGS sequence"/>
</dbReference>
<feature type="signal peptide" evidence="7">
    <location>
        <begin position="1"/>
        <end position="26"/>
    </location>
</feature>
<name>A0A9P6B6X7_9AGAM</name>
<gene>
    <name evidence="8" type="ORF">BS47DRAFT_1388944</name>
</gene>
<accession>A0A9P6B6X7</accession>
<dbReference type="InterPro" id="IPR001611">
    <property type="entry name" value="Leu-rich_rpt"/>
</dbReference>
<evidence type="ECO:0000256" key="6">
    <source>
        <dbReference type="SAM" id="MobiDB-lite"/>
    </source>
</evidence>
<dbReference type="Gene3D" id="3.80.10.10">
    <property type="entry name" value="Ribonuclease Inhibitor"/>
    <property type="match status" value="2"/>
</dbReference>
<keyword evidence="3" id="KW-0677">Repeat</keyword>
<dbReference type="PANTHER" id="PTHR48009:SF4">
    <property type="entry name" value="LEUCINE-RICH REPEAT (LRR) FAMILY PROTEIN"/>
    <property type="match status" value="1"/>
</dbReference>
<keyword evidence="2" id="KW-0812">Transmembrane</keyword>
<evidence type="ECO:0000256" key="2">
    <source>
        <dbReference type="ARBA" id="ARBA00022692"/>
    </source>
</evidence>
<evidence type="ECO:0000256" key="4">
    <source>
        <dbReference type="ARBA" id="ARBA00022989"/>
    </source>
</evidence>
<proteinExistence type="predicted"/>
<evidence type="ECO:0000256" key="3">
    <source>
        <dbReference type="ARBA" id="ARBA00022737"/>
    </source>
</evidence>
<evidence type="ECO:0000313" key="9">
    <source>
        <dbReference type="Proteomes" id="UP000886523"/>
    </source>
</evidence>
<evidence type="ECO:0000256" key="5">
    <source>
        <dbReference type="ARBA" id="ARBA00023136"/>
    </source>
</evidence>
<keyword evidence="4" id="KW-1133">Transmembrane helix</keyword>
<comment type="subcellular location">
    <subcellularLocation>
        <location evidence="1">Membrane</location>
    </subcellularLocation>
</comment>
<dbReference type="PANTHER" id="PTHR48009">
    <property type="entry name" value="LEUCINE-RICH REPEAT (LRR) FAMILY PROTEIN"/>
    <property type="match status" value="1"/>
</dbReference>
<dbReference type="EMBL" id="MU128924">
    <property type="protein sequence ID" value="KAF9518537.1"/>
    <property type="molecule type" value="Genomic_DNA"/>
</dbReference>
<keyword evidence="7" id="KW-0732">Signal</keyword>
<sequence length="528" mass="55913">MSPRLLERNLQLVLRLCFLFSPFVYSLPHLSTTSHSHVGYRGNKVALQNIAPGYSVHAIQDHNALAKRHREDGDDQTHDGLDSAGDFAAMPVSRPNFKSQGNSKPSIAKNEPAIHGVMSSGNTTQFHGLPEILDSISPPNRTPSTGSNSNVGDCAHLGQLYTDMNGPSWRHQQGWDASGGSSCCVWSGVTCKGASISALDLSGNGLSGPFSESIFALSDLERLNLSSNTLSGPLPDKFLSLPALKNLALDSNNFTGNIPSSLASHPVLATIHLSHNQFVGPVSFSSSSLATLMIDHNSLESLVVTDNTRFVRFAANDNAFTGDLPDFSFSTSLQIFNSSWKLLIVTFGSLPSTGSIFDLTRLTNLTWFDVRNNMLSGPFPADVSSLSHLTNFILSSNALSGDFPSTMAPASLTTCAVLPNNVQVLPPDTVLADQNSLASKCGMRSPSWSKNDAVSTGTLEQSYAAVSPGEGWLDRTGAGGGGGSSSDPDSSSTVLSNAGDRSMIKVSYVATLAAGVVAFNWMVTQPWG</sequence>
<reference evidence="8" key="1">
    <citation type="journal article" date="2020" name="Nat. Commun.">
        <title>Large-scale genome sequencing of mycorrhizal fungi provides insights into the early evolution of symbiotic traits.</title>
        <authorList>
            <person name="Miyauchi S."/>
            <person name="Kiss E."/>
            <person name="Kuo A."/>
            <person name="Drula E."/>
            <person name="Kohler A."/>
            <person name="Sanchez-Garcia M."/>
            <person name="Morin E."/>
            <person name="Andreopoulos B."/>
            <person name="Barry K.W."/>
            <person name="Bonito G."/>
            <person name="Buee M."/>
            <person name="Carver A."/>
            <person name="Chen C."/>
            <person name="Cichocki N."/>
            <person name="Clum A."/>
            <person name="Culley D."/>
            <person name="Crous P.W."/>
            <person name="Fauchery L."/>
            <person name="Girlanda M."/>
            <person name="Hayes R.D."/>
            <person name="Keri Z."/>
            <person name="LaButti K."/>
            <person name="Lipzen A."/>
            <person name="Lombard V."/>
            <person name="Magnuson J."/>
            <person name="Maillard F."/>
            <person name="Murat C."/>
            <person name="Nolan M."/>
            <person name="Ohm R.A."/>
            <person name="Pangilinan J."/>
            <person name="Pereira M.F."/>
            <person name="Perotto S."/>
            <person name="Peter M."/>
            <person name="Pfister S."/>
            <person name="Riley R."/>
            <person name="Sitrit Y."/>
            <person name="Stielow J.B."/>
            <person name="Szollosi G."/>
            <person name="Zifcakova L."/>
            <person name="Stursova M."/>
            <person name="Spatafora J.W."/>
            <person name="Tedersoo L."/>
            <person name="Vaario L.M."/>
            <person name="Yamada A."/>
            <person name="Yan M."/>
            <person name="Wang P."/>
            <person name="Xu J."/>
            <person name="Bruns T."/>
            <person name="Baldrian P."/>
            <person name="Vilgalys R."/>
            <person name="Dunand C."/>
            <person name="Henrissat B."/>
            <person name="Grigoriev I.V."/>
            <person name="Hibbett D."/>
            <person name="Nagy L.G."/>
            <person name="Martin F.M."/>
        </authorList>
    </citation>
    <scope>NUCLEOTIDE SEQUENCE</scope>
    <source>
        <strain evidence="8">UP504</strain>
    </source>
</reference>
<feature type="chain" id="PRO_5040149219" description="Leucine-rich repeat-containing N-terminal plant-type domain-containing protein" evidence="7">
    <location>
        <begin position="27"/>
        <end position="528"/>
    </location>
</feature>
<protein>
    <recommendedName>
        <fullName evidence="10">Leucine-rich repeat-containing N-terminal plant-type domain-containing protein</fullName>
    </recommendedName>
</protein>
<keyword evidence="5" id="KW-0472">Membrane</keyword>
<evidence type="ECO:0000313" key="8">
    <source>
        <dbReference type="EMBL" id="KAF9518537.1"/>
    </source>
</evidence>
<evidence type="ECO:0000256" key="7">
    <source>
        <dbReference type="SAM" id="SignalP"/>
    </source>
</evidence>
<comment type="caution">
    <text evidence="8">The sequence shown here is derived from an EMBL/GenBank/DDBJ whole genome shotgun (WGS) entry which is preliminary data.</text>
</comment>
<dbReference type="SUPFAM" id="SSF52058">
    <property type="entry name" value="L domain-like"/>
    <property type="match status" value="1"/>
</dbReference>
<evidence type="ECO:0008006" key="10">
    <source>
        <dbReference type="Google" id="ProtNLM"/>
    </source>
</evidence>
<dbReference type="Pfam" id="PF13855">
    <property type="entry name" value="LRR_8"/>
    <property type="match status" value="1"/>
</dbReference>
<dbReference type="OrthoDB" id="2565197at2759"/>